<dbReference type="Proteomes" id="UP000677054">
    <property type="component" value="Unassembled WGS sequence"/>
</dbReference>
<dbReference type="InterPro" id="IPR028091">
    <property type="entry name" value="FAM91_N_dom"/>
</dbReference>
<comment type="similarity">
    <text evidence="1">Belongs to the FAM91 family.</text>
</comment>
<accession>A0A7R8X626</accession>
<evidence type="ECO:0000259" key="2">
    <source>
        <dbReference type="Pfam" id="PF14647"/>
    </source>
</evidence>
<dbReference type="Pfam" id="PF14648">
    <property type="entry name" value="FAM91_C"/>
    <property type="match status" value="2"/>
</dbReference>
<organism evidence="4">
    <name type="scientific">Darwinula stevensoni</name>
    <dbReference type="NCBI Taxonomy" id="69355"/>
    <lineage>
        <taxon>Eukaryota</taxon>
        <taxon>Metazoa</taxon>
        <taxon>Ecdysozoa</taxon>
        <taxon>Arthropoda</taxon>
        <taxon>Crustacea</taxon>
        <taxon>Oligostraca</taxon>
        <taxon>Ostracoda</taxon>
        <taxon>Podocopa</taxon>
        <taxon>Podocopida</taxon>
        <taxon>Darwinulocopina</taxon>
        <taxon>Darwinuloidea</taxon>
        <taxon>Darwinulidae</taxon>
        <taxon>Darwinula</taxon>
    </lineage>
</organism>
<protein>
    <recommendedName>
        <fullName evidence="6">Protein FAM91A1</fullName>
    </recommendedName>
</protein>
<evidence type="ECO:0000259" key="3">
    <source>
        <dbReference type="Pfam" id="PF14648"/>
    </source>
</evidence>
<feature type="domain" description="FAM91 N-terminal" evidence="2">
    <location>
        <begin position="9"/>
        <end position="270"/>
    </location>
</feature>
<feature type="domain" description="FAM91 C-terminal" evidence="3">
    <location>
        <begin position="602"/>
        <end position="664"/>
    </location>
</feature>
<dbReference type="OrthoDB" id="275996at2759"/>
<sequence>HESLLILSTVSRLRKDAQEYYMELLRFSREHLMIYPYHLQDMLVKGLRITPFQFYVDMVQELMDKEKNYDSLPNFTAADVLRLLGIGRNEYIEMMNESRGGKKLFRRGKSNRDLLPSKPKDVHIAPWWILNEGYITEQDMKMVNETEKSVIDKLIDDGPQKAGSLDYSSVHSLYQKGLVYVDVPIDSGDCVEIPPLEGFVMNRLMGDYFETLLYKVLVSIHHDSSVKEVGEILKVPESLLKRVLSFAVRMGLGVRKGFQPESFVTHTSWRHLYKPPLSSFNRGGELPGDAAETQLIQEIENALEEEGESISKRIGLLYDSTLTAYLMMGNLSVGLKNHAVTMFEVGKLSDESLGSLLEELEKVEDLELEGEAKRYMEHAVNLRSTVLALRSRGHVLDLLRCESLLNLDRGAVSRLLRKYYAVLITLCPMSPEAVGLTSVDPPLLGPPAIEANTPWWKVFLYASTELGPPSMLLARGTRLRRLPPVFMEHFYLFLTSWNHESILIPTAQALFLINDALTHAPIFVQGAGNEPEPDFHYIPIPFDEEKGEAAYFDKIVLVLMHFMRLHHLKLKSEKNGDEIKELGKVREKLKEVLDTSCCPGIISFLHGSFFDVSFGVPLFDSNANKRVCHKILSQALLSSHSLEKWTEVSGLVVEKFHAFIQSHQVEGCPDGVIHPTRNSLFANGVLSYL</sequence>
<evidence type="ECO:0000313" key="4">
    <source>
        <dbReference type="EMBL" id="CAD7241352.1"/>
    </source>
</evidence>
<dbReference type="EMBL" id="LR899642">
    <property type="protein sequence ID" value="CAD7241352.1"/>
    <property type="molecule type" value="Genomic_DNA"/>
</dbReference>
<gene>
    <name evidence="4" type="ORF">DSTB1V02_LOCUS1345</name>
</gene>
<feature type="non-terminal residue" evidence="4">
    <location>
        <position position="1"/>
    </location>
</feature>
<keyword evidence="5" id="KW-1185">Reference proteome</keyword>
<feature type="domain" description="FAM91 C-terminal" evidence="3">
    <location>
        <begin position="311"/>
        <end position="550"/>
    </location>
</feature>
<dbReference type="InterPro" id="IPR039199">
    <property type="entry name" value="FAM91"/>
</dbReference>
<dbReference type="InterPro" id="IPR028097">
    <property type="entry name" value="FAM91_C_dom"/>
</dbReference>
<evidence type="ECO:0008006" key="6">
    <source>
        <dbReference type="Google" id="ProtNLM"/>
    </source>
</evidence>
<dbReference type="PANTHER" id="PTHR28441:SF2">
    <property type="entry name" value="PROTEIN FAM91A1"/>
    <property type="match status" value="1"/>
</dbReference>
<proteinExistence type="inferred from homology"/>
<evidence type="ECO:0000313" key="5">
    <source>
        <dbReference type="Proteomes" id="UP000677054"/>
    </source>
</evidence>
<dbReference type="PANTHER" id="PTHR28441">
    <property type="entry name" value="PROTEIN FAM91A1"/>
    <property type="match status" value="1"/>
</dbReference>
<dbReference type="EMBL" id="CAJPEV010000125">
    <property type="protein sequence ID" value="CAG0881006.1"/>
    <property type="molecule type" value="Genomic_DNA"/>
</dbReference>
<name>A0A7R8X626_9CRUS</name>
<dbReference type="Pfam" id="PF14647">
    <property type="entry name" value="FAM91_N"/>
    <property type="match status" value="1"/>
</dbReference>
<dbReference type="AlphaFoldDB" id="A0A7R8X626"/>
<evidence type="ECO:0000256" key="1">
    <source>
        <dbReference type="ARBA" id="ARBA00010319"/>
    </source>
</evidence>
<reference evidence="4" key="1">
    <citation type="submission" date="2020-11" db="EMBL/GenBank/DDBJ databases">
        <authorList>
            <person name="Tran Van P."/>
        </authorList>
    </citation>
    <scope>NUCLEOTIDE SEQUENCE</scope>
</reference>